<reference evidence="1 2" key="1">
    <citation type="submission" date="2019-09" db="EMBL/GenBank/DDBJ databases">
        <title>Bird 10,000 Genomes (B10K) Project - Family phase.</title>
        <authorList>
            <person name="Zhang G."/>
        </authorList>
    </citation>
    <scope>NUCLEOTIDE SEQUENCE [LARGE SCALE GENOMIC DNA]</scope>
    <source>
        <strain evidence="1">B10K-DU-003-42</strain>
        <tissue evidence="1">Mixed tissue sample</tissue>
    </source>
</reference>
<name>A0A7L3AY18_9AVES</name>
<evidence type="ECO:0000313" key="2">
    <source>
        <dbReference type="Proteomes" id="UP000536260"/>
    </source>
</evidence>
<dbReference type="InterPro" id="IPR036322">
    <property type="entry name" value="WD40_repeat_dom_sf"/>
</dbReference>
<dbReference type="PANTHER" id="PTHR16220">
    <property type="entry name" value="WD REPEAT PROTEIN 8-RELATED"/>
    <property type="match status" value="1"/>
</dbReference>
<dbReference type="GO" id="GO:1990811">
    <property type="term" value="C:MWP complex"/>
    <property type="evidence" value="ECO:0007669"/>
    <property type="project" value="TreeGrafter"/>
</dbReference>
<protein>
    <submittedName>
        <fullName evidence="1">WRP73 protein</fullName>
    </submittedName>
</protein>
<proteinExistence type="predicted"/>
<dbReference type="SUPFAM" id="SSF50978">
    <property type="entry name" value="WD40 repeat-like"/>
    <property type="match status" value="1"/>
</dbReference>
<feature type="non-terminal residue" evidence="1">
    <location>
        <position position="1"/>
    </location>
</feature>
<dbReference type="InterPro" id="IPR052778">
    <property type="entry name" value="Centrosome-WD_assoc"/>
</dbReference>
<dbReference type="Pfam" id="PF00400">
    <property type="entry name" value="WD40"/>
    <property type="match status" value="1"/>
</dbReference>
<comment type="caution">
    <text evidence="1">The sequence shown here is derived from an EMBL/GenBank/DDBJ whole genome shotgun (WGS) entry which is preliminary data.</text>
</comment>
<sequence>QYKILLYSLDGRLLSTYRAYEWSLGIKSIAWSPSSQFLAIGSYDEKVRILNHVTWKKIIEFEHPATIANTKTIVYKEVEKSPSVETERLSFSPARALASSLFSTESKYDIPQVPVSLQYIKPVADRANPKMGIGMLAFSPDNCYLATKNDNIPNAVWIWDIKKLKLFVVLEQLCAIQSFQWDPRQPRLAVCTGNSKVYLWSPAGCVSVQVPAEGDFPIVSLSWHSSGDSMVLLSKDNFCVCYLEREEV</sequence>
<dbReference type="SMART" id="SM00320">
    <property type="entry name" value="WD40"/>
    <property type="match status" value="3"/>
</dbReference>
<dbReference type="PANTHER" id="PTHR16220:SF0">
    <property type="entry name" value="WD REPEAT-CONTAINING PROTEIN WRAP73"/>
    <property type="match status" value="1"/>
</dbReference>
<dbReference type="InterPro" id="IPR001680">
    <property type="entry name" value="WD40_rpt"/>
</dbReference>
<dbReference type="InterPro" id="IPR015943">
    <property type="entry name" value="WD40/YVTN_repeat-like_dom_sf"/>
</dbReference>
<dbReference type="Gene3D" id="2.130.10.10">
    <property type="entry name" value="YVTN repeat-like/Quinoprotein amine dehydrogenase"/>
    <property type="match status" value="2"/>
</dbReference>
<dbReference type="AlphaFoldDB" id="A0A7L3AY18"/>
<keyword evidence="2" id="KW-1185">Reference proteome</keyword>
<dbReference type="Proteomes" id="UP000536260">
    <property type="component" value="Unassembled WGS sequence"/>
</dbReference>
<dbReference type="EMBL" id="VZTO01015274">
    <property type="protein sequence ID" value="NXT24489.1"/>
    <property type="molecule type" value="Genomic_DNA"/>
</dbReference>
<organism evidence="1 2">
    <name type="scientific">Syrrhaptes paradoxus</name>
    <name type="common">Pallas's sandgrouse</name>
    <dbReference type="NCBI Taxonomy" id="302527"/>
    <lineage>
        <taxon>Eukaryota</taxon>
        <taxon>Metazoa</taxon>
        <taxon>Chordata</taxon>
        <taxon>Craniata</taxon>
        <taxon>Vertebrata</taxon>
        <taxon>Euteleostomi</taxon>
        <taxon>Archelosauria</taxon>
        <taxon>Archosauria</taxon>
        <taxon>Dinosauria</taxon>
        <taxon>Saurischia</taxon>
        <taxon>Theropoda</taxon>
        <taxon>Coelurosauria</taxon>
        <taxon>Aves</taxon>
        <taxon>Neognathae</taxon>
        <taxon>Neoaves</taxon>
        <taxon>Columbimorphae</taxon>
        <taxon>Pterocliformes</taxon>
        <taxon>Pteroclidae</taxon>
        <taxon>Syrrhaptes</taxon>
    </lineage>
</organism>
<evidence type="ECO:0000313" key="1">
    <source>
        <dbReference type="EMBL" id="NXT24489.1"/>
    </source>
</evidence>
<accession>A0A7L3AY18</accession>
<gene>
    <name evidence="1" type="primary">Wrap73</name>
    <name evidence="1" type="ORF">SYRPAR_R02421</name>
</gene>
<dbReference type="GO" id="GO:0005815">
    <property type="term" value="C:microtubule organizing center"/>
    <property type="evidence" value="ECO:0007669"/>
    <property type="project" value="TreeGrafter"/>
</dbReference>
<feature type="non-terminal residue" evidence="1">
    <location>
        <position position="248"/>
    </location>
</feature>